<sequence>MSSERNRPAAPLEAVQAPVDGAGLYLGYRSTRVSVPATGALVEFRYVTEPPHGDALLEMRLGERVFPGLIWGSMTWWSPDGRYLAMDWAGALPRELRRTCVLVDLHQWRYVALEGFRPISIDAEGLHGHSIGGAAQTVRMDGVTGWHMC</sequence>
<evidence type="ECO:0000313" key="1">
    <source>
        <dbReference type="EMBL" id="MFG6464194.1"/>
    </source>
</evidence>
<reference evidence="1 2" key="1">
    <citation type="submission" date="2024-08" db="EMBL/GenBank/DDBJ databases">
        <authorList>
            <person name="Lu H."/>
        </authorList>
    </citation>
    <scope>NUCLEOTIDE SEQUENCE [LARGE SCALE GENOMIC DNA]</scope>
    <source>
        <strain evidence="1 2">DXS20W</strain>
    </source>
</reference>
<proteinExistence type="predicted"/>
<dbReference type="Proteomes" id="UP001606302">
    <property type="component" value="Unassembled WGS sequence"/>
</dbReference>
<protein>
    <submittedName>
        <fullName evidence="1">Uncharacterized protein</fullName>
    </submittedName>
</protein>
<comment type="caution">
    <text evidence="1">The sequence shown here is derived from an EMBL/GenBank/DDBJ whole genome shotgun (WGS) entry which is preliminary data.</text>
</comment>
<keyword evidence="2" id="KW-1185">Reference proteome</keyword>
<organism evidence="1 2">
    <name type="scientific">Pelomonas lactea</name>
    <dbReference type="NCBI Taxonomy" id="3299030"/>
    <lineage>
        <taxon>Bacteria</taxon>
        <taxon>Pseudomonadati</taxon>
        <taxon>Pseudomonadota</taxon>
        <taxon>Betaproteobacteria</taxon>
        <taxon>Burkholderiales</taxon>
        <taxon>Sphaerotilaceae</taxon>
        <taxon>Roseateles</taxon>
    </lineage>
</organism>
<dbReference type="RefSeq" id="WP_394513531.1">
    <property type="nucleotide sequence ID" value="NZ_JBIGHX010000009.1"/>
</dbReference>
<dbReference type="EMBL" id="JBIGHX010000009">
    <property type="protein sequence ID" value="MFG6464194.1"/>
    <property type="molecule type" value="Genomic_DNA"/>
</dbReference>
<accession>A0ABW7GQE1</accession>
<evidence type="ECO:0000313" key="2">
    <source>
        <dbReference type="Proteomes" id="UP001606302"/>
    </source>
</evidence>
<gene>
    <name evidence="1" type="ORF">ACG04Q_21680</name>
</gene>
<name>A0ABW7GQE1_9BURK</name>